<protein>
    <submittedName>
        <fullName evidence="3">Uncharacterized protein</fullName>
    </submittedName>
</protein>
<keyword evidence="4" id="KW-1185">Reference proteome</keyword>
<organism evidence="3 4">
    <name type="scientific">Halomonas cerina</name>
    <dbReference type="NCBI Taxonomy" id="447424"/>
    <lineage>
        <taxon>Bacteria</taxon>
        <taxon>Pseudomonadati</taxon>
        <taxon>Pseudomonadota</taxon>
        <taxon>Gammaproteobacteria</taxon>
        <taxon>Oceanospirillales</taxon>
        <taxon>Halomonadaceae</taxon>
        <taxon>Halomonas</taxon>
    </lineage>
</organism>
<evidence type="ECO:0000313" key="4">
    <source>
        <dbReference type="Proteomes" id="UP000547614"/>
    </source>
</evidence>
<feature type="signal peptide" evidence="2">
    <location>
        <begin position="1"/>
        <end position="22"/>
    </location>
</feature>
<feature type="chain" id="PRO_5032566334" evidence="2">
    <location>
        <begin position="23"/>
        <end position="63"/>
    </location>
</feature>
<evidence type="ECO:0000313" key="3">
    <source>
        <dbReference type="EMBL" id="MBB3191394.1"/>
    </source>
</evidence>
<dbReference type="AlphaFoldDB" id="A0A839VFH9"/>
<evidence type="ECO:0000256" key="2">
    <source>
        <dbReference type="SAM" id="SignalP"/>
    </source>
</evidence>
<name>A0A839VFH9_9GAMM</name>
<feature type="region of interest" description="Disordered" evidence="1">
    <location>
        <begin position="38"/>
        <end position="63"/>
    </location>
</feature>
<dbReference type="RefSeq" id="WP_183326178.1">
    <property type="nucleotide sequence ID" value="NZ_JACHXP010000013.1"/>
</dbReference>
<reference evidence="3 4" key="1">
    <citation type="submission" date="2020-08" db="EMBL/GenBank/DDBJ databases">
        <title>Genomic Encyclopedia of Type Strains, Phase III (KMG-III): the genomes of soil and plant-associated and newly described type strains.</title>
        <authorList>
            <person name="Whitman W."/>
        </authorList>
    </citation>
    <scope>NUCLEOTIDE SEQUENCE [LARGE SCALE GENOMIC DNA]</scope>
    <source>
        <strain evidence="3 4">CECT 7282</strain>
    </source>
</reference>
<feature type="compositionally biased region" description="Polar residues" evidence="1">
    <location>
        <begin position="40"/>
        <end position="51"/>
    </location>
</feature>
<comment type="caution">
    <text evidence="3">The sequence shown here is derived from an EMBL/GenBank/DDBJ whole genome shotgun (WGS) entry which is preliminary data.</text>
</comment>
<gene>
    <name evidence="3" type="ORF">FHR94_002653</name>
</gene>
<evidence type="ECO:0000256" key="1">
    <source>
        <dbReference type="SAM" id="MobiDB-lite"/>
    </source>
</evidence>
<sequence>MKLTVCGSALIIALLAMPPVMAEDSVYLEERMKRLHEKQTASIQAPATSAAPTKPLLTDPWWR</sequence>
<keyword evidence="2" id="KW-0732">Signal</keyword>
<accession>A0A839VFH9</accession>
<proteinExistence type="predicted"/>
<dbReference type="EMBL" id="JACHXP010000013">
    <property type="protein sequence ID" value="MBB3191394.1"/>
    <property type="molecule type" value="Genomic_DNA"/>
</dbReference>
<dbReference type="Proteomes" id="UP000547614">
    <property type="component" value="Unassembled WGS sequence"/>
</dbReference>